<gene>
    <name evidence="1" type="ORF">SAMN05660841_01417</name>
</gene>
<sequence>MEFFIKEDNAIDNEITHQKVSVQNFPKSIDFPFSDRYRKIVTQIKTIELSGDSILYNSVEAINESKQFSNVDYWCFAGTGSGDRWLFDKEGMVFHYDHDYDEDFYAMEITFAQWLQMAFLLRQLDVYIDVNEKLPKTVIKAFTDSLNKIHPQLSENYPYLI</sequence>
<protein>
    <recommendedName>
        <fullName evidence="3">SMI1/KNR4 family protein</fullName>
    </recommendedName>
</protein>
<name>A0A1T5CLH1_9SPHI</name>
<dbReference type="AlphaFoldDB" id="A0A1T5CLH1"/>
<reference evidence="2" key="1">
    <citation type="submission" date="2017-02" db="EMBL/GenBank/DDBJ databases">
        <authorList>
            <person name="Varghese N."/>
            <person name="Submissions S."/>
        </authorList>
    </citation>
    <scope>NUCLEOTIDE SEQUENCE [LARGE SCALE GENOMIC DNA]</scope>
    <source>
        <strain evidence="2">DSM 24091</strain>
    </source>
</reference>
<accession>A0A1T5CLH1</accession>
<proteinExistence type="predicted"/>
<dbReference type="OrthoDB" id="8794977at2"/>
<dbReference type="InterPro" id="IPR037883">
    <property type="entry name" value="Knr4/Smi1-like_sf"/>
</dbReference>
<evidence type="ECO:0008006" key="3">
    <source>
        <dbReference type="Google" id="ProtNLM"/>
    </source>
</evidence>
<dbReference type="SUPFAM" id="SSF160631">
    <property type="entry name" value="SMI1/KNR4-like"/>
    <property type="match status" value="1"/>
</dbReference>
<evidence type="ECO:0000313" key="2">
    <source>
        <dbReference type="Proteomes" id="UP000190150"/>
    </source>
</evidence>
<organism evidence="1 2">
    <name type="scientific">Sphingobacterium nematocida</name>
    <dbReference type="NCBI Taxonomy" id="1513896"/>
    <lineage>
        <taxon>Bacteria</taxon>
        <taxon>Pseudomonadati</taxon>
        <taxon>Bacteroidota</taxon>
        <taxon>Sphingobacteriia</taxon>
        <taxon>Sphingobacteriales</taxon>
        <taxon>Sphingobacteriaceae</taxon>
        <taxon>Sphingobacterium</taxon>
    </lineage>
</organism>
<dbReference type="Proteomes" id="UP000190150">
    <property type="component" value="Unassembled WGS sequence"/>
</dbReference>
<evidence type="ECO:0000313" key="1">
    <source>
        <dbReference type="EMBL" id="SKB60244.1"/>
    </source>
</evidence>
<dbReference type="RefSeq" id="WP_079642389.1">
    <property type="nucleotide sequence ID" value="NZ_FUZF01000004.1"/>
</dbReference>
<keyword evidence="2" id="KW-1185">Reference proteome</keyword>
<dbReference type="STRING" id="1513896.SAMN05660841_01417"/>
<dbReference type="EMBL" id="FUZF01000004">
    <property type="protein sequence ID" value="SKB60244.1"/>
    <property type="molecule type" value="Genomic_DNA"/>
</dbReference>